<proteinExistence type="inferred from homology"/>
<dbReference type="GO" id="GO:0033041">
    <property type="term" value="F:sweet taste receptor activity"/>
    <property type="evidence" value="ECO:0007669"/>
    <property type="project" value="TreeGrafter"/>
</dbReference>
<reference evidence="12" key="1">
    <citation type="submission" date="2025-08" db="UniProtKB">
        <authorList>
            <consortium name="RefSeq"/>
        </authorList>
    </citation>
    <scope>IDENTIFICATION</scope>
    <source>
        <strain evidence="12">15085-1641.00</strain>
        <tissue evidence="12">Whole body</tissue>
    </source>
</reference>
<evidence type="ECO:0000313" key="11">
    <source>
        <dbReference type="Proteomes" id="UP000504633"/>
    </source>
</evidence>
<dbReference type="OMA" id="HRAIRPY"/>
<evidence type="ECO:0000256" key="2">
    <source>
        <dbReference type="ARBA" id="ARBA00005327"/>
    </source>
</evidence>
<feature type="transmembrane region" description="Helical" evidence="10">
    <location>
        <begin position="236"/>
        <end position="265"/>
    </location>
</feature>
<keyword evidence="11" id="KW-1185">Reference proteome</keyword>
<dbReference type="PANTHER" id="PTHR21421">
    <property type="entry name" value="GUSTATORY RECEPTOR"/>
    <property type="match status" value="1"/>
</dbReference>
<comment type="subcellular location">
    <subcellularLocation>
        <location evidence="1">Cell membrane</location>
        <topology evidence="1">Multi-pass membrane protein</topology>
    </subcellularLocation>
</comment>
<keyword evidence="8 9" id="KW-0807">Transducer</keyword>
<keyword evidence="4 10" id="KW-0812">Transmembrane</keyword>
<dbReference type="InterPro" id="IPR009318">
    <property type="entry name" value="Gustatory_rcpt"/>
</dbReference>
<keyword evidence="3" id="KW-1003">Cell membrane</keyword>
<evidence type="ECO:0000256" key="5">
    <source>
        <dbReference type="ARBA" id="ARBA00022989"/>
    </source>
</evidence>
<gene>
    <name evidence="12" type="primary">LOC111597569</name>
</gene>
<dbReference type="OrthoDB" id="5800391at2759"/>
<evidence type="ECO:0000256" key="3">
    <source>
        <dbReference type="ARBA" id="ARBA00022475"/>
    </source>
</evidence>
<dbReference type="GeneID" id="111597569"/>
<evidence type="ECO:0000256" key="7">
    <source>
        <dbReference type="ARBA" id="ARBA00023170"/>
    </source>
</evidence>
<dbReference type="PIRSF" id="PIRSF038981">
    <property type="entry name" value="GRP"/>
    <property type="match status" value="1"/>
</dbReference>
<comment type="similarity">
    <text evidence="2">Belongs to the insect chemoreceptor superfamily. Gustatory receptor (GR) family. Gr5a subfamily.</text>
</comment>
<dbReference type="PANTHER" id="PTHR21421:SF34">
    <property type="entry name" value="GUSTATORY RECEPTOR FOR SUGAR TASTE 61A-RELATED"/>
    <property type="match status" value="1"/>
</dbReference>
<dbReference type="GO" id="GO:0007165">
    <property type="term" value="P:signal transduction"/>
    <property type="evidence" value="ECO:0007669"/>
    <property type="project" value="UniProtKB-KW"/>
</dbReference>
<keyword evidence="7 9" id="KW-0675">Receptor</keyword>
<evidence type="ECO:0000256" key="4">
    <source>
        <dbReference type="ARBA" id="ARBA00022692"/>
    </source>
</evidence>
<feature type="transmembrane region" description="Helical" evidence="10">
    <location>
        <begin position="174"/>
        <end position="192"/>
    </location>
</feature>
<evidence type="ECO:0000256" key="9">
    <source>
        <dbReference type="PIRNR" id="PIRNR038981"/>
    </source>
</evidence>
<dbReference type="GO" id="GO:0005886">
    <property type="term" value="C:plasma membrane"/>
    <property type="evidence" value="ECO:0007669"/>
    <property type="project" value="UniProtKB-SubCell"/>
</dbReference>
<dbReference type="RefSeq" id="XP_023168135.2">
    <property type="nucleotide sequence ID" value="XM_023312367.2"/>
</dbReference>
<evidence type="ECO:0000256" key="10">
    <source>
        <dbReference type="SAM" id="Phobius"/>
    </source>
</evidence>
<dbReference type="Pfam" id="PF06151">
    <property type="entry name" value="Trehalose_recp"/>
    <property type="match status" value="1"/>
</dbReference>
<keyword evidence="5 10" id="KW-1133">Transmembrane helix</keyword>
<evidence type="ECO:0000256" key="6">
    <source>
        <dbReference type="ARBA" id="ARBA00023136"/>
    </source>
</evidence>
<feature type="transmembrane region" description="Helical" evidence="10">
    <location>
        <begin position="344"/>
        <end position="363"/>
    </location>
</feature>
<evidence type="ECO:0000256" key="8">
    <source>
        <dbReference type="ARBA" id="ARBA00023224"/>
    </source>
</evidence>
<dbReference type="CTD" id="38098"/>
<feature type="transmembrane region" description="Helical" evidence="10">
    <location>
        <begin position="82"/>
        <end position="101"/>
    </location>
</feature>
<evidence type="ECO:0000313" key="12">
    <source>
        <dbReference type="RefSeq" id="XP_023168135.2"/>
    </source>
</evidence>
<evidence type="ECO:0000256" key="1">
    <source>
        <dbReference type="ARBA" id="ARBA00004651"/>
    </source>
</evidence>
<name>A0A6J1LN47_DROHY</name>
<organism evidence="11 12">
    <name type="scientific">Drosophila hydei</name>
    <name type="common">Fruit fly</name>
    <dbReference type="NCBI Taxonomy" id="7224"/>
    <lineage>
        <taxon>Eukaryota</taxon>
        <taxon>Metazoa</taxon>
        <taxon>Ecdysozoa</taxon>
        <taxon>Arthropoda</taxon>
        <taxon>Hexapoda</taxon>
        <taxon>Insecta</taxon>
        <taxon>Pterygota</taxon>
        <taxon>Neoptera</taxon>
        <taxon>Endopterygota</taxon>
        <taxon>Diptera</taxon>
        <taxon>Brachycera</taxon>
        <taxon>Muscomorpha</taxon>
        <taxon>Ephydroidea</taxon>
        <taxon>Drosophilidae</taxon>
        <taxon>Drosophila</taxon>
    </lineage>
</organism>
<comment type="function">
    <text evidence="9">Plays a role in the sugar gustatory response.</text>
</comment>
<dbReference type="KEGG" id="dhe:111597569"/>
<accession>A0A6J1LN47</accession>
<protein>
    <recommendedName>
        <fullName evidence="9">Gustatory receptor</fullName>
    </recommendedName>
</protein>
<dbReference type="Proteomes" id="UP000504633">
    <property type="component" value="Unplaced"/>
</dbReference>
<sequence length="447" mass="51883">MRHAVVKHPFEWDRNLFTLLKARRRQQRATVEKKWRCAGNAEDLEQLDTFHRAIRPYLCLAQVFGMMPLTNVLSRSPHLVKFQLRSCGTCFSLIFLLLGGLKTMRLATKLFQGGLNAKSMISVVLFTSGIVICVNFISLARGWSRLIVPWTGIDIIMLFPPYETMKYSLRRKLLITGCSMGCLTLLEHWLYYASSYSNFRIQIVHCQPNITQIPFKGYMMKEFADIFEMVPYNSIFIFYAFFLNGTFTFICNFMDTFIILISVGLSQRFQQMANRVLNAVKRYVPDAEWHEIRMHHILLCELMDLVEVNMSNIVLISCLSNIYFICNKLLTIFTKLHYPINYAYFWYSLLYLLGRTCAVFMCASKIHEASLLPLRALSTVPSNCWTEEVQRFNHQLGSQYIGLSGLGLFHLTRRSFFGMITTLVYYEFMLLQLDAKSNKDDLANSCV</sequence>
<dbReference type="AlphaFoldDB" id="A0A6J1LN47"/>
<feature type="transmembrane region" description="Helical" evidence="10">
    <location>
        <begin position="121"/>
        <end position="140"/>
    </location>
</feature>
<feature type="transmembrane region" description="Helical" evidence="10">
    <location>
        <begin position="302"/>
        <end position="324"/>
    </location>
</feature>
<keyword evidence="6 10" id="KW-0472">Membrane</keyword>